<comment type="similarity">
    <text evidence="1 7">Belongs to the universal ribosomal protein uS4 family.</text>
</comment>
<dbReference type="Pfam" id="PF01479">
    <property type="entry name" value="S4"/>
    <property type="match status" value="1"/>
</dbReference>
<evidence type="ECO:0000256" key="6">
    <source>
        <dbReference type="ARBA" id="ARBA00035254"/>
    </source>
</evidence>
<feature type="domain" description="RNA-binding S4" evidence="8">
    <location>
        <begin position="95"/>
        <end position="166"/>
    </location>
</feature>
<protein>
    <recommendedName>
        <fullName evidence="6 7">Small ribosomal subunit protein uS4</fullName>
    </recommendedName>
</protein>
<dbReference type="NCBIfam" id="NF003717">
    <property type="entry name" value="PRK05327.1"/>
    <property type="match status" value="1"/>
</dbReference>
<dbReference type="AlphaFoldDB" id="A0A1G1Z5P1"/>
<evidence type="ECO:0000256" key="4">
    <source>
        <dbReference type="ARBA" id="ARBA00022980"/>
    </source>
</evidence>
<dbReference type="InterPro" id="IPR022801">
    <property type="entry name" value="Ribosomal_uS4"/>
</dbReference>
<comment type="function">
    <text evidence="7">One of the primary rRNA binding proteins, it binds directly to 16S rRNA where it nucleates assembly of the body of the 30S subunit.</text>
</comment>
<dbReference type="GO" id="GO:0003735">
    <property type="term" value="F:structural constituent of ribosome"/>
    <property type="evidence" value="ECO:0007669"/>
    <property type="project" value="InterPro"/>
</dbReference>
<keyword evidence="5 7" id="KW-0687">Ribonucleoprotein</keyword>
<evidence type="ECO:0000313" key="11">
    <source>
        <dbReference type="Proteomes" id="UP000178744"/>
    </source>
</evidence>
<evidence type="ECO:0000313" key="10">
    <source>
        <dbReference type="EMBL" id="OGY59844.1"/>
    </source>
</evidence>
<dbReference type="NCBIfam" id="TIGR01017">
    <property type="entry name" value="rpsD_bact"/>
    <property type="match status" value="1"/>
</dbReference>
<comment type="function">
    <text evidence="7">With S5 and S12 plays an important role in translational accuracy.</text>
</comment>
<dbReference type="GO" id="GO:0015935">
    <property type="term" value="C:small ribosomal subunit"/>
    <property type="evidence" value="ECO:0007669"/>
    <property type="project" value="InterPro"/>
</dbReference>
<proteinExistence type="inferred from homology"/>
<gene>
    <name evidence="7" type="primary">rpsD</name>
    <name evidence="10" type="ORF">A3B23_00335</name>
</gene>
<keyword evidence="4 7" id="KW-0689">Ribosomal protein</keyword>
<name>A0A1G1Z5P1_9BACT</name>
<reference evidence="10 11" key="1">
    <citation type="journal article" date="2016" name="Nat. Commun.">
        <title>Thousands of microbial genomes shed light on interconnected biogeochemical processes in an aquifer system.</title>
        <authorList>
            <person name="Anantharaman K."/>
            <person name="Brown C.T."/>
            <person name="Hug L.A."/>
            <person name="Sharon I."/>
            <person name="Castelle C.J."/>
            <person name="Probst A.J."/>
            <person name="Thomas B.C."/>
            <person name="Singh A."/>
            <person name="Wilkins M.J."/>
            <person name="Karaoz U."/>
            <person name="Brodie E.L."/>
            <person name="Williams K.H."/>
            <person name="Hubbard S.S."/>
            <person name="Banfield J.F."/>
        </authorList>
    </citation>
    <scope>NUCLEOTIDE SEQUENCE [LARGE SCALE GENOMIC DNA]</scope>
</reference>
<accession>A0A1G1Z5P1</accession>
<dbReference type="GO" id="GO:0019843">
    <property type="term" value="F:rRNA binding"/>
    <property type="evidence" value="ECO:0007669"/>
    <property type="project" value="UniProtKB-UniRule"/>
</dbReference>
<dbReference type="SMART" id="SM00363">
    <property type="entry name" value="S4"/>
    <property type="match status" value="1"/>
</dbReference>
<comment type="subunit">
    <text evidence="7">Part of the 30S ribosomal subunit. Contacts protein S5. The interaction surface between S4 and S5 is involved in control of translational fidelity.</text>
</comment>
<evidence type="ECO:0000256" key="3">
    <source>
        <dbReference type="ARBA" id="ARBA00022884"/>
    </source>
</evidence>
<feature type="domain" description="Small ribosomal subunit protein uS4 N-terminal" evidence="9">
    <location>
        <begin position="3"/>
        <end position="94"/>
    </location>
</feature>
<sequence>MQRILEKRERSLGTKLSIKGNRCNSPKCALIRKPHRPGQHGMRHSKQTEFGRQVVEKQKIRFSYGLSDRQLKAVFTRAASGAAETPKAVVAELESRLDNVTYRLGLADSRSISRKLVGHGHFIVNGRKVTIPSYKVRTGDIIAIRPQSADVPNFKDLKSRLKDYQVPSWLSLDKEKLEGKVISAPKDINVPFDIGFVVDYYLR</sequence>
<dbReference type="PROSITE" id="PS50889">
    <property type="entry name" value="S4"/>
    <property type="match status" value="1"/>
</dbReference>
<organism evidence="10 11">
    <name type="scientific">Candidatus Colwellbacteria bacterium RIFCSPLOWO2_01_FULL_48_10</name>
    <dbReference type="NCBI Taxonomy" id="1797690"/>
    <lineage>
        <taxon>Bacteria</taxon>
        <taxon>Candidatus Colwelliibacteriota</taxon>
    </lineage>
</organism>
<dbReference type="Pfam" id="PF00163">
    <property type="entry name" value="Ribosomal_S4"/>
    <property type="match status" value="1"/>
</dbReference>
<dbReference type="InterPro" id="IPR005709">
    <property type="entry name" value="Ribosomal_uS4_bac-type"/>
</dbReference>
<dbReference type="InterPro" id="IPR036986">
    <property type="entry name" value="S4_RNA-bd_sf"/>
</dbReference>
<dbReference type="PANTHER" id="PTHR11831:SF4">
    <property type="entry name" value="SMALL RIBOSOMAL SUBUNIT PROTEIN US4M"/>
    <property type="match status" value="1"/>
</dbReference>
<keyword evidence="2 7" id="KW-0699">rRNA-binding</keyword>
<dbReference type="SUPFAM" id="SSF55174">
    <property type="entry name" value="Alpha-L RNA-binding motif"/>
    <property type="match status" value="1"/>
</dbReference>
<dbReference type="EMBL" id="MHIY01000014">
    <property type="protein sequence ID" value="OGY59844.1"/>
    <property type="molecule type" value="Genomic_DNA"/>
</dbReference>
<comment type="caution">
    <text evidence="10">The sequence shown here is derived from an EMBL/GenBank/DDBJ whole genome shotgun (WGS) entry which is preliminary data.</text>
</comment>
<dbReference type="Gene3D" id="3.10.290.10">
    <property type="entry name" value="RNA-binding S4 domain"/>
    <property type="match status" value="1"/>
</dbReference>
<dbReference type="PANTHER" id="PTHR11831">
    <property type="entry name" value="30S 40S RIBOSOMAL PROTEIN"/>
    <property type="match status" value="1"/>
</dbReference>
<keyword evidence="3 7" id="KW-0694">RNA-binding</keyword>
<dbReference type="Gene3D" id="1.10.1050.10">
    <property type="entry name" value="Ribosomal Protein S4 Delta 41, Chain A, domain 1"/>
    <property type="match status" value="1"/>
</dbReference>
<evidence type="ECO:0000256" key="2">
    <source>
        <dbReference type="ARBA" id="ARBA00022730"/>
    </source>
</evidence>
<dbReference type="GO" id="GO:0042274">
    <property type="term" value="P:ribosomal small subunit biogenesis"/>
    <property type="evidence" value="ECO:0007669"/>
    <property type="project" value="TreeGrafter"/>
</dbReference>
<dbReference type="CDD" id="cd00165">
    <property type="entry name" value="S4"/>
    <property type="match status" value="1"/>
</dbReference>
<evidence type="ECO:0000259" key="9">
    <source>
        <dbReference type="SMART" id="SM01390"/>
    </source>
</evidence>
<evidence type="ECO:0000256" key="1">
    <source>
        <dbReference type="ARBA" id="ARBA00007465"/>
    </source>
</evidence>
<dbReference type="InterPro" id="IPR002942">
    <property type="entry name" value="S4_RNA-bd"/>
</dbReference>
<dbReference type="SMART" id="SM01390">
    <property type="entry name" value="Ribosomal_S4"/>
    <property type="match status" value="1"/>
</dbReference>
<dbReference type="InterPro" id="IPR001912">
    <property type="entry name" value="Ribosomal_uS4_N"/>
</dbReference>
<dbReference type="STRING" id="1797690.A3B23_00335"/>
<dbReference type="HAMAP" id="MF_01306_B">
    <property type="entry name" value="Ribosomal_uS4_B"/>
    <property type="match status" value="1"/>
</dbReference>
<dbReference type="Proteomes" id="UP000178744">
    <property type="component" value="Unassembled WGS sequence"/>
</dbReference>
<evidence type="ECO:0000256" key="7">
    <source>
        <dbReference type="HAMAP-Rule" id="MF_01306"/>
    </source>
</evidence>
<evidence type="ECO:0000256" key="5">
    <source>
        <dbReference type="ARBA" id="ARBA00023274"/>
    </source>
</evidence>
<dbReference type="GO" id="GO:0006412">
    <property type="term" value="P:translation"/>
    <property type="evidence" value="ECO:0007669"/>
    <property type="project" value="UniProtKB-UniRule"/>
</dbReference>
<evidence type="ECO:0000259" key="8">
    <source>
        <dbReference type="SMART" id="SM00363"/>
    </source>
</evidence>
<dbReference type="FunFam" id="3.10.290.10:FF:000001">
    <property type="entry name" value="30S ribosomal protein S4"/>
    <property type="match status" value="1"/>
</dbReference>